<protein>
    <submittedName>
        <fullName evidence="2">Uncharacterized protein</fullName>
    </submittedName>
</protein>
<dbReference type="Proteomes" id="UP000515153">
    <property type="component" value="Unplaced"/>
</dbReference>
<reference evidence="2" key="2">
    <citation type="submission" date="2019-10" db="EMBL/GenBank/DDBJ databases">
        <authorList>
            <consortium name="NCBI Genome Project"/>
        </authorList>
    </citation>
    <scope>NUCLEOTIDE SEQUENCE</scope>
    <source>
        <strain evidence="2">NI907</strain>
    </source>
</reference>
<proteinExistence type="predicted"/>
<accession>A0A6P8B0P1</accession>
<evidence type="ECO:0000313" key="1">
    <source>
        <dbReference type="Proteomes" id="UP000515153"/>
    </source>
</evidence>
<gene>
    <name evidence="2" type="ORF">PgNI_06820</name>
</gene>
<evidence type="ECO:0000313" key="2">
    <source>
        <dbReference type="RefSeq" id="XP_030980796.1"/>
    </source>
</evidence>
<dbReference type="AlphaFoldDB" id="A0A6P8B0P1"/>
<dbReference type="KEGG" id="pgri:PgNI_06820"/>
<organism evidence="1 2">
    <name type="scientific">Pyricularia grisea</name>
    <name type="common">Crabgrass-specific blast fungus</name>
    <name type="synonym">Magnaporthe grisea</name>
    <dbReference type="NCBI Taxonomy" id="148305"/>
    <lineage>
        <taxon>Eukaryota</taxon>
        <taxon>Fungi</taxon>
        <taxon>Dikarya</taxon>
        <taxon>Ascomycota</taxon>
        <taxon>Pezizomycotina</taxon>
        <taxon>Sordariomycetes</taxon>
        <taxon>Sordariomycetidae</taxon>
        <taxon>Magnaporthales</taxon>
        <taxon>Pyriculariaceae</taxon>
        <taxon>Pyricularia</taxon>
    </lineage>
</organism>
<dbReference type="GeneID" id="41961749"/>
<name>A0A6P8B0P1_PYRGI</name>
<reference evidence="2" key="3">
    <citation type="submission" date="2025-08" db="UniProtKB">
        <authorList>
            <consortium name="RefSeq"/>
        </authorList>
    </citation>
    <scope>IDENTIFICATION</scope>
    <source>
        <strain evidence="2">NI907</strain>
    </source>
</reference>
<reference evidence="2" key="1">
    <citation type="journal article" date="2019" name="Mol. Biol. Evol.">
        <title>Blast fungal genomes show frequent chromosomal changes, gene gains and losses, and effector gene turnover.</title>
        <authorList>
            <person name="Gomez Luciano L.B."/>
            <person name="Jason Tsai I."/>
            <person name="Chuma I."/>
            <person name="Tosa Y."/>
            <person name="Chen Y.H."/>
            <person name="Li J.Y."/>
            <person name="Li M.Y."/>
            <person name="Jade Lu M.Y."/>
            <person name="Nakayashiki H."/>
            <person name="Li W.H."/>
        </authorList>
    </citation>
    <scope>NUCLEOTIDE SEQUENCE</scope>
    <source>
        <strain evidence="2">NI907</strain>
    </source>
</reference>
<keyword evidence="1" id="KW-1185">Reference proteome</keyword>
<sequence>MGGLWSRNGLKAIYLSSAIQVNAKSLHDSAPTTGSPSTTSALFFVMCIRSLTYILRLEITAPLIG</sequence>
<dbReference type="RefSeq" id="XP_030980796.1">
    <property type="nucleotide sequence ID" value="XM_031126840.1"/>
</dbReference>